<name>A0A6C2YIB1_9BACT</name>
<organism evidence="1">
    <name type="scientific">Tuwongella immobilis</name>
    <dbReference type="NCBI Taxonomy" id="692036"/>
    <lineage>
        <taxon>Bacteria</taxon>
        <taxon>Pseudomonadati</taxon>
        <taxon>Planctomycetota</taxon>
        <taxon>Planctomycetia</taxon>
        <taxon>Gemmatales</taxon>
        <taxon>Gemmataceae</taxon>
        <taxon>Tuwongella</taxon>
    </lineage>
</organism>
<dbReference type="InParanoid" id="A0A6C2YIB1"/>
<dbReference type="EMBL" id="LR593887">
    <property type="protein sequence ID" value="VTR97740.1"/>
    <property type="molecule type" value="Genomic_DNA"/>
</dbReference>
<evidence type="ECO:0000313" key="1">
    <source>
        <dbReference type="EMBL" id="VIP01157.1"/>
    </source>
</evidence>
<keyword evidence="2" id="KW-1185">Reference proteome</keyword>
<dbReference type="EMBL" id="LR586016">
    <property type="protein sequence ID" value="VIP01157.1"/>
    <property type="molecule type" value="Genomic_DNA"/>
</dbReference>
<gene>
    <name evidence="1" type="ORF">GMBLW1_28030</name>
</gene>
<protein>
    <submittedName>
        <fullName evidence="1">Uncharacterized protein</fullName>
    </submittedName>
</protein>
<proteinExistence type="predicted"/>
<dbReference type="KEGG" id="tim:GMBLW1_28030"/>
<sequence length="145" mass="15973">MDRRDYLPSSPFYRFGMALLASPVNGVAIRERLAVDSGIPPGGETRLRFPEGVADPPIEDAEVAEAIRRFAAHYPAYLAAAELSPEWVAEFAVVVIRSASGRLRFRAEIRNSMGRWLLVQLVFSEQRSAELPSQSATNDADSHAT</sequence>
<reference evidence="1" key="1">
    <citation type="submission" date="2019-04" db="EMBL/GenBank/DDBJ databases">
        <authorList>
            <consortium name="Science for Life Laboratories"/>
        </authorList>
    </citation>
    <scope>NUCLEOTIDE SEQUENCE</scope>
    <source>
        <strain evidence="1">MBLW1</strain>
    </source>
</reference>
<dbReference type="AlphaFoldDB" id="A0A6C2YIB1"/>
<evidence type="ECO:0000313" key="2">
    <source>
        <dbReference type="Proteomes" id="UP000464378"/>
    </source>
</evidence>
<dbReference type="RefSeq" id="WP_162656394.1">
    <property type="nucleotide sequence ID" value="NZ_LR593887.1"/>
</dbReference>
<dbReference type="Proteomes" id="UP000464378">
    <property type="component" value="Chromosome"/>
</dbReference>
<accession>A0A6C2YIB1</accession>